<dbReference type="AlphaFoldDB" id="R7US55"/>
<reference evidence="9" key="3">
    <citation type="submission" date="2015-06" db="UniProtKB">
        <authorList>
            <consortium name="EnsemblMetazoa"/>
        </authorList>
    </citation>
    <scope>IDENTIFICATION</scope>
</reference>
<accession>R7US55</accession>
<protein>
    <recommendedName>
        <fullName evidence="7">G-protein coupled receptors family 1 profile domain-containing protein</fullName>
    </recommendedName>
</protein>
<feature type="domain" description="G-protein coupled receptors family 1 profile" evidence="7">
    <location>
        <begin position="41"/>
        <end position="305"/>
    </location>
</feature>
<name>R7US55_CAPTE</name>
<organism evidence="8">
    <name type="scientific">Capitella teleta</name>
    <name type="common">Polychaete worm</name>
    <dbReference type="NCBI Taxonomy" id="283909"/>
    <lineage>
        <taxon>Eukaryota</taxon>
        <taxon>Metazoa</taxon>
        <taxon>Spiralia</taxon>
        <taxon>Lophotrochozoa</taxon>
        <taxon>Annelida</taxon>
        <taxon>Polychaeta</taxon>
        <taxon>Sedentaria</taxon>
        <taxon>Scolecida</taxon>
        <taxon>Capitellidae</taxon>
        <taxon>Capitella</taxon>
    </lineage>
</organism>
<dbReference type="Pfam" id="PF00001">
    <property type="entry name" value="7tm_1"/>
    <property type="match status" value="1"/>
</dbReference>
<gene>
    <name evidence="8" type="ORF">CAPTEDRAFT_196923</name>
</gene>
<keyword evidence="5 6" id="KW-0472">Membrane</keyword>
<dbReference type="SUPFAM" id="SSF81321">
    <property type="entry name" value="Family A G protein-coupled receptor-like"/>
    <property type="match status" value="1"/>
</dbReference>
<feature type="transmembrane region" description="Helical" evidence="6">
    <location>
        <begin position="245"/>
        <end position="270"/>
    </location>
</feature>
<reference evidence="10" key="1">
    <citation type="submission" date="2012-12" db="EMBL/GenBank/DDBJ databases">
        <authorList>
            <person name="Hellsten U."/>
            <person name="Grimwood J."/>
            <person name="Chapman J.A."/>
            <person name="Shapiro H."/>
            <person name="Aerts A."/>
            <person name="Otillar R.P."/>
            <person name="Terry A.Y."/>
            <person name="Boore J.L."/>
            <person name="Simakov O."/>
            <person name="Marletaz F."/>
            <person name="Cho S.-J."/>
            <person name="Edsinger-Gonzales E."/>
            <person name="Havlak P."/>
            <person name="Kuo D.-H."/>
            <person name="Larsson T."/>
            <person name="Lv J."/>
            <person name="Arendt D."/>
            <person name="Savage R."/>
            <person name="Osoegawa K."/>
            <person name="de Jong P."/>
            <person name="Lindberg D.R."/>
            <person name="Seaver E.C."/>
            <person name="Weisblat D.A."/>
            <person name="Putnam N.H."/>
            <person name="Grigoriev I.V."/>
            <person name="Rokhsar D.S."/>
        </authorList>
    </citation>
    <scope>NUCLEOTIDE SEQUENCE</scope>
    <source>
        <strain evidence="10">I ESC-2004</strain>
    </source>
</reference>
<keyword evidence="3 6" id="KW-0812">Transmembrane</keyword>
<dbReference type="InterPro" id="IPR000276">
    <property type="entry name" value="GPCR_Rhodpsn"/>
</dbReference>
<dbReference type="EMBL" id="AMQN01007532">
    <property type="status" value="NOT_ANNOTATED_CDS"/>
    <property type="molecule type" value="Genomic_DNA"/>
</dbReference>
<evidence type="ECO:0000256" key="1">
    <source>
        <dbReference type="ARBA" id="ARBA00004651"/>
    </source>
</evidence>
<evidence type="ECO:0000256" key="6">
    <source>
        <dbReference type="SAM" id="Phobius"/>
    </source>
</evidence>
<evidence type="ECO:0000259" key="7">
    <source>
        <dbReference type="PROSITE" id="PS50262"/>
    </source>
</evidence>
<evidence type="ECO:0000256" key="3">
    <source>
        <dbReference type="ARBA" id="ARBA00022692"/>
    </source>
</evidence>
<feature type="transmembrane region" description="Helical" evidence="6">
    <location>
        <begin position="196"/>
        <end position="218"/>
    </location>
</feature>
<dbReference type="InterPro" id="IPR017452">
    <property type="entry name" value="GPCR_Rhodpsn_7TM"/>
</dbReference>
<keyword evidence="10" id="KW-1185">Reference proteome</keyword>
<dbReference type="EMBL" id="KB300862">
    <property type="protein sequence ID" value="ELU06231.1"/>
    <property type="molecule type" value="Genomic_DNA"/>
</dbReference>
<evidence type="ECO:0000313" key="10">
    <source>
        <dbReference type="Proteomes" id="UP000014760"/>
    </source>
</evidence>
<dbReference type="OrthoDB" id="10254436at2759"/>
<evidence type="ECO:0000313" key="8">
    <source>
        <dbReference type="EMBL" id="ELU06231.1"/>
    </source>
</evidence>
<evidence type="ECO:0000313" key="9">
    <source>
        <dbReference type="EnsemblMetazoa" id="CapteP196923"/>
    </source>
</evidence>
<feature type="transmembrane region" description="Helical" evidence="6">
    <location>
        <begin position="26"/>
        <end position="51"/>
    </location>
</feature>
<dbReference type="OMA" id="IIIVACQ"/>
<dbReference type="PANTHER" id="PTHR22750">
    <property type="entry name" value="G-PROTEIN COUPLED RECEPTOR"/>
    <property type="match status" value="1"/>
</dbReference>
<sequence length="372" mass="41573">MDNATPVTNTTGLADLDESSCHFVCVMAIIGTVLGTSSIVLNTVFLVILRFTMKDRTSAYHRLVNNLSISDLLASLAFLVTQTWPQGPFGYIEPVRDFFIVEGLPYVFRGLPWMFFTSYLLTLTCMSMNQYIAVCKPWRYASLVTGSVVKRALVTVWLVSSLQIFLPLSVLFVLNFKTNKSDAMATLFTISTIEMQVWLAIYAASTLLNIATNVVVYCKIRALKKQRRFCNKSSQESQNLRTKQAAFVTVSLLLAVSVACRLPFPVFAIVGINLGLETDPNMAAAMNSIVVLLLYVNFFADPIIHVLRMGEVQKACKSALASCLRAPCCPLRKENPRDKRHPDMMIGLINRNRSSTTRTTVQQEQITHDEQL</sequence>
<reference evidence="8 10" key="2">
    <citation type="journal article" date="2013" name="Nature">
        <title>Insights into bilaterian evolution from three spiralian genomes.</title>
        <authorList>
            <person name="Simakov O."/>
            <person name="Marletaz F."/>
            <person name="Cho S.J."/>
            <person name="Edsinger-Gonzales E."/>
            <person name="Havlak P."/>
            <person name="Hellsten U."/>
            <person name="Kuo D.H."/>
            <person name="Larsson T."/>
            <person name="Lv J."/>
            <person name="Arendt D."/>
            <person name="Savage R."/>
            <person name="Osoegawa K."/>
            <person name="de Jong P."/>
            <person name="Grimwood J."/>
            <person name="Chapman J.A."/>
            <person name="Shapiro H."/>
            <person name="Aerts A."/>
            <person name="Otillar R.P."/>
            <person name="Terry A.Y."/>
            <person name="Boore J.L."/>
            <person name="Grigoriev I.V."/>
            <person name="Lindberg D.R."/>
            <person name="Seaver E.C."/>
            <person name="Weisblat D.A."/>
            <person name="Putnam N.H."/>
            <person name="Rokhsar D.S."/>
        </authorList>
    </citation>
    <scope>NUCLEOTIDE SEQUENCE</scope>
    <source>
        <strain evidence="8 10">I ESC-2004</strain>
    </source>
</reference>
<dbReference type="PROSITE" id="PS50262">
    <property type="entry name" value="G_PROTEIN_RECEP_F1_2"/>
    <property type="match status" value="1"/>
</dbReference>
<dbReference type="HOGENOM" id="CLU_060186_0_0_1"/>
<evidence type="ECO:0000256" key="4">
    <source>
        <dbReference type="ARBA" id="ARBA00022989"/>
    </source>
</evidence>
<keyword evidence="2" id="KW-1003">Cell membrane</keyword>
<dbReference type="GO" id="GO:0004930">
    <property type="term" value="F:G protein-coupled receptor activity"/>
    <property type="evidence" value="ECO:0007669"/>
    <property type="project" value="InterPro"/>
</dbReference>
<feature type="transmembrane region" description="Helical" evidence="6">
    <location>
        <begin position="282"/>
        <end position="300"/>
    </location>
</feature>
<dbReference type="EnsemblMetazoa" id="CapteT196923">
    <property type="protein sequence ID" value="CapteP196923"/>
    <property type="gene ID" value="CapteG196923"/>
</dbReference>
<proteinExistence type="predicted"/>
<feature type="transmembrane region" description="Helical" evidence="6">
    <location>
        <begin position="63"/>
        <end position="84"/>
    </location>
</feature>
<evidence type="ECO:0000256" key="2">
    <source>
        <dbReference type="ARBA" id="ARBA00022475"/>
    </source>
</evidence>
<feature type="transmembrane region" description="Helical" evidence="6">
    <location>
        <begin position="153"/>
        <end position="176"/>
    </location>
</feature>
<keyword evidence="4 6" id="KW-1133">Transmembrane helix</keyword>
<dbReference type="PRINTS" id="PR00237">
    <property type="entry name" value="GPCRRHODOPSN"/>
</dbReference>
<dbReference type="Proteomes" id="UP000014760">
    <property type="component" value="Unassembled WGS sequence"/>
</dbReference>
<evidence type="ECO:0000256" key="5">
    <source>
        <dbReference type="ARBA" id="ARBA00023136"/>
    </source>
</evidence>
<dbReference type="STRING" id="283909.R7US55"/>
<dbReference type="CDD" id="cd00637">
    <property type="entry name" value="7tm_classA_rhodopsin-like"/>
    <property type="match status" value="1"/>
</dbReference>
<feature type="transmembrane region" description="Helical" evidence="6">
    <location>
        <begin position="113"/>
        <end position="132"/>
    </location>
</feature>
<dbReference type="Gene3D" id="1.20.1070.10">
    <property type="entry name" value="Rhodopsin 7-helix transmembrane proteins"/>
    <property type="match status" value="1"/>
</dbReference>
<dbReference type="GO" id="GO:0005886">
    <property type="term" value="C:plasma membrane"/>
    <property type="evidence" value="ECO:0007669"/>
    <property type="project" value="UniProtKB-SubCell"/>
</dbReference>
<comment type="subcellular location">
    <subcellularLocation>
        <location evidence="1">Cell membrane</location>
        <topology evidence="1">Multi-pass membrane protein</topology>
    </subcellularLocation>
</comment>